<comment type="caution">
    <text evidence="2">The sequence shown here is derived from an EMBL/GenBank/DDBJ whole genome shotgun (WGS) entry which is preliminary data.</text>
</comment>
<reference evidence="2" key="1">
    <citation type="journal article" date="2020" name="Nat. Commun.">
        <title>Large-scale genome sequencing of mycorrhizal fungi provides insights into the early evolution of symbiotic traits.</title>
        <authorList>
            <person name="Miyauchi S."/>
            <person name="Kiss E."/>
            <person name="Kuo A."/>
            <person name="Drula E."/>
            <person name="Kohler A."/>
            <person name="Sanchez-Garcia M."/>
            <person name="Morin E."/>
            <person name="Andreopoulos B."/>
            <person name="Barry K.W."/>
            <person name="Bonito G."/>
            <person name="Buee M."/>
            <person name="Carver A."/>
            <person name="Chen C."/>
            <person name="Cichocki N."/>
            <person name="Clum A."/>
            <person name="Culley D."/>
            <person name="Crous P.W."/>
            <person name="Fauchery L."/>
            <person name="Girlanda M."/>
            <person name="Hayes R.D."/>
            <person name="Keri Z."/>
            <person name="LaButti K."/>
            <person name="Lipzen A."/>
            <person name="Lombard V."/>
            <person name="Magnuson J."/>
            <person name="Maillard F."/>
            <person name="Murat C."/>
            <person name="Nolan M."/>
            <person name="Ohm R.A."/>
            <person name="Pangilinan J."/>
            <person name="Pereira M.F."/>
            <person name="Perotto S."/>
            <person name="Peter M."/>
            <person name="Pfister S."/>
            <person name="Riley R."/>
            <person name="Sitrit Y."/>
            <person name="Stielow J.B."/>
            <person name="Szollosi G."/>
            <person name="Zifcakova L."/>
            <person name="Stursova M."/>
            <person name="Spatafora J.W."/>
            <person name="Tedersoo L."/>
            <person name="Vaario L.M."/>
            <person name="Yamada A."/>
            <person name="Yan M."/>
            <person name="Wang P."/>
            <person name="Xu J."/>
            <person name="Bruns T."/>
            <person name="Baldrian P."/>
            <person name="Vilgalys R."/>
            <person name="Dunand C."/>
            <person name="Henrissat B."/>
            <person name="Grigoriev I.V."/>
            <person name="Hibbett D."/>
            <person name="Nagy L.G."/>
            <person name="Martin F.M."/>
        </authorList>
    </citation>
    <scope>NUCLEOTIDE SEQUENCE</scope>
    <source>
        <strain evidence="2">UP504</strain>
    </source>
</reference>
<feature type="compositionally biased region" description="Acidic residues" evidence="1">
    <location>
        <begin position="224"/>
        <end position="236"/>
    </location>
</feature>
<feature type="compositionally biased region" description="Basic and acidic residues" evidence="1">
    <location>
        <begin position="205"/>
        <end position="223"/>
    </location>
</feature>
<dbReference type="EMBL" id="MU129256">
    <property type="protein sequence ID" value="KAF9504160.1"/>
    <property type="molecule type" value="Genomic_DNA"/>
</dbReference>
<keyword evidence="3" id="KW-1185">Reference proteome</keyword>
<feature type="region of interest" description="Disordered" evidence="1">
    <location>
        <begin position="161"/>
        <end position="189"/>
    </location>
</feature>
<protein>
    <submittedName>
        <fullName evidence="2">Uncharacterized protein</fullName>
    </submittedName>
</protein>
<dbReference type="AlphaFoldDB" id="A0A9P6DN19"/>
<feature type="compositionally biased region" description="Basic residues" evidence="1">
    <location>
        <begin position="1"/>
        <end position="10"/>
    </location>
</feature>
<gene>
    <name evidence="2" type="ORF">BS47DRAFT_1368985</name>
</gene>
<feature type="region of interest" description="Disordered" evidence="1">
    <location>
        <begin position="205"/>
        <end position="252"/>
    </location>
</feature>
<sequence length="344" mass="37719">MAKKPRRTKPAGHASDSTVRPTSDSTVRPALDSAATRRSNRSKLKEEALHVQPEPEKAADPLQAPQKLQTGRRGGSDPASPSPYRNPHFRPIPNIPHVPKQDPEAAEVAEGLEGLGDEGDGFSSFLLINLKSPQALRRSKGGCWAFLLSLKPRAFGPNALHKAYSKGPGEALKDAGAPSSSKSNRMRAERAMRLEARQARAAELAEEHAEWRRQTKGKGKETEVEADDEAEEEEFDEAHTKPLVSRLTKSQTECVKQQAEEERERYAALWDSTKWRKMDAAQKAKEGKNRAKMNKALWDTGGKSSAVVNVVSSDLEDTLPSFREASDDGSGAEIAPQRSSKTKL</sequence>
<dbReference type="Proteomes" id="UP000886523">
    <property type="component" value="Unassembled WGS sequence"/>
</dbReference>
<feature type="compositionally biased region" description="Polar residues" evidence="1">
    <location>
        <begin position="15"/>
        <end position="26"/>
    </location>
</feature>
<evidence type="ECO:0000313" key="2">
    <source>
        <dbReference type="EMBL" id="KAF9504160.1"/>
    </source>
</evidence>
<feature type="region of interest" description="Disordered" evidence="1">
    <location>
        <begin position="315"/>
        <end position="344"/>
    </location>
</feature>
<feature type="non-terminal residue" evidence="2">
    <location>
        <position position="344"/>
    </location>
</feature>
<name>A0A9P6DN19_9AGAM</name>
<organism evidence="2 3">
    <name type="scientific">Hydnum rufescens UP504</name>
    <dbReference type="NCBI Taxonomy" id="1448309"/>
    <lineage>
        <taxon>Eukaryota</taxon>
        <taxon>Fungi</taxon>
        <taxon>Dikarya</taxon>
        <taxon>Basidiomycota</taxon>
        <taxon>Agaricomycotina</taxon>
        <taxon>Agaricomycetes</taxon>
        <taxon>Cantharellales</taxon>
        <taxon>Hydnaceae</taxon>
        <taxon>Hydnum</taxon>
    </lineage>
</organism>
<accession>A0A9P6DN19</accession>
<feature type="compositionally biased region" description="Basic and acidic residues" evidence="1">
    <location>
        <begin position="43"/>
        <end position="59"/>
    </location>
</feature>
<proteinExistence type="predicted"/>
<evidence type="ECO:0000313" key="3">
    <source>
        <dbReference type="Proteomes" id="UP000886523"/>
    </source>
</evidence>
<feature type="region of interest" description="Disordered" evidence="1">
    <location>
        <begin position="1"/>
        <end position="115"/>
    </location>
</feature>
<evidence type="ECO:0000256" key="1">
    <source>
        <dbReference type="SAM" id="MobiDB-lite"/>
    </source>
</evidence>